<keyword evidence="2 11" id="KW-0677">Repeat</keyword>
<keyword evidence="11" id="KW-0175">Coiled coil</keyword>
<feature type="binding site" evidence="11">
    <location>
        <begin position="36"/>
        <end position="43"/>
    </location>
    <ligand>
        <name>ATP</name>
        <dbReference type="ChEBI" id="CHEBI:30616"/>
        <label>1</label>
    </ligand>
</feature>
<dbReference type="InterPro" id="IPR043686">
    <property type="entry name" value="Uup"/>
</dbReference>
<dbReference type="InterPro" id="IPR003439">
    <property type="entry name" value="ABC_transporter-like_ATP-bd"/>
</dbReference>
<evidence type="ECO:0000313" key="14">
    <source>
        <dbReference type="EMBL" id="MBB5022884.1"/>
    </source>
</evidence>
<gene>
    <name evidence="11" type="primary">uup</name>
    <name evidence="14" type="ORF">HNR37_002231</name>
</gene>
<protein>
    <recommendedName>
        <fullName evidence="11">ATP-binding protein Uup</fullName>
        <ecNumber evidence="11">3.6.1.-</ecNumber>
    </recommendedName>
</protein>
<evidence type="ECO:0000256" key="7">
    <source>
        <dbReference type="ARBA" id="ARBA00023125"/>
    </source>
</evidence>
<dbReference type="FunFam" id="3.40.50.300:FF:000011">
    <property type="entry name" value="Putative ABC transporter ATP-binding component"/>
    <property type="match status" value="1"/>
</dbReference>
<dbReference type="InterPro" id="IPR027417">
    <property type="entry name" value="P-loop_NTPase"/>
</dbReference>
<dbReference type="EMBL" id="JACHID010000021">
    <property type="protein sequence ID" value="MBB5022884.1"/>
    <property type="molecule type" value="Genomic_DNA"/>
</dbReference>
<dbReference type="Pfam" id="PF12848">
    <property type="entry name" value="ABC_tran_Xtn"/>
    <property type="match status" value="1"/>
</dbReference>
<keyword evidence="3 11" id="KW-0547">Nucleotide-binding</keyword>
<evidence type="ECO:0000256" key="12">
    <source>
        <dbReference type="SAM" id="MobiDB-lite"/>
    </source>
</evidence>
<evidence type="ECO:0000256" key="4">
    <source>
        <dbReference type="ARBA" id="ARBA00022763"/>
    </source>
</evidence>
<dbReference type="InterPro" id="IPR017871">
    <property type="entry name" value="ABC_transporter-like_CS"/>
</dbReference>
<comment type="subcellular location">
    <subcellularLocation>
        <location evidence="11">Cytoplasm</location>
    </subcellularLocation>
    <text evidence="11">Associates with ribosomes.</text>
</comment>
<feature type="coiled-coil region" evidence="11">
    <location>
        <begin position="595"/>
        <end position="633"/>
    </location>
</feature>
<proteinExistence type="inferred from homology"/>
<accession>A0A7W7Y6J2</accession>
<dbReference type="InterPro" id="IPR051309">
    <property type="entry name" value="ABCF_ATPase"/>
</dbReference>
<dbReference type="PROSITE" id="PS00211">
    <property type="entry name" value="ABC_TRANSPORTER_1"/>
    <property type="match status" value="1"/>
</dbReference>
<dbReference type="Proteomes" id="UP000528322">
    <property type="component" value="Unassembled WGS sequence"/>
</dbReference>
<evidence type="ECO:0000259" key="13">
    <source>
        <dbReference type="PROSITE" id="PS50893"/>
    </source>
</evidence>
<keyword evidence="4 11" id="KW-0227">DNA damage</keyword>
<dbReference type="GO" id="GO:0043022">
    <property type="term" value="F:ribosome binding"/>
    <property type="evidence" value="ECO:0007669"/>
    <property type="project" value="UniProtKB-UniRule"/>
</dbReference>
<feature type="region of interest" description="Disordered" evidence="12">
    <location>
        <begin position="529"/>
        <end position="566"/>
    </location>
</feature>
<dbReference type="InterPro" id="IPR037118">
    <property type="entry name" value="Val-tRNA_synth_C_sf"/>
</dbReference>
<dbReference type="SUPFAM" id="SSF52540">
    <property type="entry name" value="P-loop containing nucleoside triphosphate hydrolases"/>
    <property type="match status" value="2"/>
</dbReference>
<keyword evidence="5 11" id="KW-0378">Hydrolase</keyword>
<dbReference type="InterPro" id="IPR032781">
    <property type="entry name" value="ABC_tran_Xtn"/>
</dbReference>
<keyword evidence="1 11" id="KW-0963">Cytoplasm</keyword>
<comment type="caution">
    <text evidence="14">The sequence shown here is derived from an EMBL/GenBank/DDBJ whole genome shotgun (WGS) entry which is preliminary data.</text>
</comment>
<dbReference type="PANTHER" id="PTHR42855:SF1">
    <property type="entry name" value="ABC TRANSPORTER DOMAIN-CONTAINING PROTEIN"/>
    <property type="match status" value="1"/>
</dbReference>
<dbReference type="RefSeq" id="WP_183734191.1">
    <property type="nucleotide sequence ID" value="NZ_JACHID010000021.1"/>
</dbReference>
<keyword evidence="15" id="KW-1185">Reference proteome</keyword>
<evidence type="ECO:0000256" key="8">
    <source>
        <dbReference type="ARBA" id="ARBA00023204"/>
    </source>
</evidence>
<evidence type="ECO:0000256" key="1">
    <source>
        <dbReference type="ARBA" id="ARBA00022490"/>
    </source>
</evidence>
<organism evidence="14 15">
    <name type="scientific">Desulfurispira natronophila</name>
    <dbReference type="NCBI Taxonomy" id="682562"/>
    <lineage>
        <taxon>Bacteria</taxon>
        <taxon>Pseudomonadati</taxon>
        <taxon>Chrysiogenota</taxon>
        <taxon>Chrysiogenia</taxon>
        <taxon>Chrysiogenales</taxon>
        <taxon>Chrysiogenaceae</taxon>
        <taxon>Desulfurispira</taxon>
    </lineage>
</organism>
<keyword evidence="8 11" id="KW-0234">DNA repair</keyword>
<dbReference type="Pfam" id="PF00005">
    <property type="entry name" value="ABC_tran"/>
    <property type="match status" value="2"/>
</dbReference>
<feature type="domain" description="ABC transporter" evidence="13">
    <location>
        <begin position="323"/>
        <end position="540"/>
    </location>
</feature>
<keyword evidence="7 11" id="KW-0238">DNA-binding</keyword>
<dbReference type="Gene3D" id="3.40.50.300">
    <property type="entry name" value="P-loop containing nucleotide triphosphate hydrolases"/>
    <property type="match status" value="2"/>
</dbReference>
<evidence type="ECO:0000256" key="9">
    <source>
        <dbReference type="ARBA" id="ARBA00049360"/>
    </source>
</evidence>
<dbReference type="SMART" id="SM00382">
    <property type="entry name" value="AAA"/>
    <property type="match status" value="2"/>
</dbReference>
<dbReference type="GO" id="GO:0006281">
    <property type="term" value="P:DNA repair"/>
    <property type="evidence" value="ECO:0007669"/>
    <property type="project" value="UniProtKB-KW"/>
</dbReference>
<feature type="binding site" evidence="11">
    <location>
        <begin position="355"/>
        <end position="362"/>
    </location>
    <ligand>
        <name>ATP</name>
        <dbReference type="ChEBI" id="CHEBI:30616"/>
        <label>2</label>
    </ligand>
</feature>
<comment type="catalytic activity">
    <reaction evidence="9 11">
        <text>ATP + H2O = ADP + phosphate + H(+)</text>
        <dbReference type="Rhea" id="RHEA:13065"/>
        <dbReference type="ChEBI" id="CHEBI:15377"/>
        <dbReference type="ChEBI" id="CHEBI:15378"/>
        <dbReference type="ChEBI" id="CHEBI:30616"/>
        <dbReference type="ChEBI" id="CHEBI:43474"/>
        <dbReference type="ChEBI" id="CHEBI:456216"/>
    </reaction>
</comment>
<dbReference type="GO" id="GO:0005737">
    <property type="term" value="C:cytoplasm"/>
    <property type="evidence" value="ECO:0007669"/>
    <property type="project" value="UniProtKB-SubCell"/>
</dbReference>
<dbReference type="FunFam" id="3.40.50.300:FF:000309">
    <property type="entry name" value="ABC transporter ATP-binding protein"/>
    <property type="match status" value="1"/>
</dbReference>
<feature type="domain" description="ABC transporter" evidence="13">
    <location>
        <begin position="4"/>
        <end position="256"/>
    </location>
</feature>
<dbReference type="PANTHER" id="PTHR42855">
    <property type="entry name" value="ABC TRANSPORTER ATP-BINDING SUBUNIT"/>
    <property type="match status" value="1"/>
</dbReference>
<evidence type="ECO:0000256" key="10">
    <source>
        <dbReference type="ARBA" id="ARBA00061478"/>
    </source>
</evidence>
<dbReference type="GO" id="GO:0005524">
    <property type="term" value="F:ATP binding"/>
    <property type="evidence" value="ECO:0007669"/>
    <property type="project" value="UniProtKB-UniRule"/>
</dbReference>
<dbReference type="InterPro" id="IPR003593">
    <property type="entry name" value="AAA+_ATPase"/>
</dbReference>
<dbReference type="Gene3D" id="1.10.287.380">
    <property type="entry name" value="Valyl-tRNA synthetase, C-terminal domain"/>
    <property type="match status" value="1"/>
</dbReference>
<evidence type="ECO:0000256" key="5">
    <source>
        <dbReference type="ARBA" id="ARBA00022801"/>
    </source>
</evidence>
<sequence>MALINLLDISIAFGSHQLLDDAALHVENGERICLTGRNGAGKSTLLRILAGSLIPDRGERIVAPEVRASLVPQEVPADLSGSVWDVVATGLASTAELLQRYHHLTTELAQADSGRQNQLLQKLDNYQRALESQGAWQFYGEIDRILSAMSLDGRADFNTLSGGLQRRVLLARALVCDPHVLLLDEPTNHLDIDAITWLEDFLLRSSRTLVFITHDRAFLRSLATRIVEVDRGKLQSWRCGYDEYLRRRQEALDAQLRQEELFDRKLSQEEQWIRQGIKARRTRNEGRVRALEEMRRQKAQRRSAQGQARMRIQQGERSGNLVLSAQGIAWSVNDTPIVRPLDIVIERGERIGLIGPNGCGKTTLLRLLLGQLPPTSGSLELGTNLQIAYFDQHRQILDPEKSVRFNVSEGVEMLDMGDHQRHVMGYLQDFLFTPDRCHTPVKALSGGERNRLLLAKLFAKPSNVLVLDEPTNDLDMETLELLEERLIEYKGTVLVVSHDRAFLNQVATSTLAYEDGWFREYVGGYDDWLRQRPAPQTPAPTVSSTPPKTRPKPQKRSASLTIPEKRELEALPATIEELEEKQAQCYERMSDPAFYQQESQEIATVNTELEEVRQRLEAAYARWEELEEKQEDR</sequence>
<comment type="function">
    <text evidence="11">Probably plays a role in ribosome assembly or function. May be involved in resolution of branched DNA intermediates that result from template switching in postreplication gaps. Binds DNA and has ATPase activity.</text>
</comment>
<keyword evidence="6 11" id="KW-0067">ATP-binding</keyword>
<evidence type="ECO:0000313" key="15">
    <source>
        <dbReference type="Proteomes" id="UP000528322"/>
    </source>
</evidence>
<dbReference type="EC" id="3.6.1.-" evidence="11"/>
<dbReference type="CDD" id="cd03221">
    <property type="entry name" value="ABCF_EF-3"/>
    <property type="match status" value="2"/>
</dbReference>
<evidence type="ECO:0000256" key="11">
    <source>
        <dbReference type="HAMAP-Rule" id="MF_00848"/>
    </source>
</evidence>
<comment type="similarity">
    <text evidence="10 11">Belongs to the ABC transporter superfamily. ABCF family. Uup subfamily.</text>
</comment>
<dbReference type="GO" id="GO:0016887">
    <property type="term" value="F:ATP hydrolysis activity"/>
    <property type="evidence" value="ECO:0007669"/>
    <property type="project" value="UniProtKB-UniRule"/>
</dbReference>
<reference evidence="14 15" key="1">
    <citation type="submission" date="2020-08" db="EMBL/GenBank/DDBJ databases">
        <title>Genomic Encyclopedia of Type Strains, Phase IV (KMG-IV): sequencing the most valuable type-strain genomes for metagenomic binning, comparative biology and taxonomic classification.</title>
        <authorList>
            <person name="Goeker M."/>
        </authorList>
    </citation>
    <scope>NUCLEOTIDE SEQUENCE [LARGE SCALE GENOMIC DNA]</scope>
    <source>
        <strain evidence="14 15">DSM 22071</strain>
    </source>
</reference>
<dbReference type="PROSITE" id="PS50893">
    <property type="entry name" value="ABC_TRANSPORTER_2"/>
    <property type="match status" value="2"/>
</dbReference>
<evidence type="ECO:0000256" key="6">
    <source>
        <dbReference type="ARBA" id="ARBA00022840"/>
    </source>
</evidence>
<dbReference type="GO" id="GO:0003677">
    <property type="term" value="F:DNA binding"/>
    <property type="evidence" value="ECO:0007669"/>
    <property type="project" value="UniProtKB-UniRule"/>
</dbReference>
<dbReference type="HAMAP" id="MF_00848">
    <property type="entry name" value="Uup"/>
    <property type="match status" value="1"/>
</dbReference>
<dbReference type="InterPro" id="IPR032524">
    <property type="entry name" value="ABC_tran_C"/>
</dbReference>
<evidence type="ECO:0000256" key="3">
    <source>
        <dbReference type="ARBA" id="ARBA00022741"/>
    </source>
</evidence>
<dbReference type="Pfam" id="PF16326">
    <property type="entry name" value="ABC_tran_CTD"/>
    <property type="match status" value="1"/>
</dbReference>
<evidence type="ECO:0000256" key="2">
    <source>
        <dbReference type="ARBA" id="ARBA00022737"/>
    </source>
</evidence>
<dbReference type="AlphaFoldDB" id="A0A7W7Y6J2"/>
<name>A0A7W7Y6J2_9BACT</name>